<dbReference type="EC" id="1.3.1.-" evidence="12"/>
<evidence type="ECO:0000256" key="14">
    <source>
        <dbReference type="PIRSR" id="PIRSR006621-2"/>
    </source>
</evidence>
<proteinExistence type="inferred from homology"/>
<evidence type="ECO:0000256" key="1">
    <source>
        <dbReference type="ARBA" id="ARBA00001917"/>
    </source>
</evidence>
<keyword evidence="3" id="KW-0820">tRNA-binding</keyword>
<dbReference type="PIRSF" id="PIRSF006621">
    <property type="entry name" value="Dus"/>
    <property type="match status" value="1"/>
</dbReference>
<feature type="binding site" evidence="14">
    <location>
        <position position="152"/>
    </location>
    <ligand>
        <name>FMN</name>
        <dbReference type="ChEBI" id="CHEBI:58210"/>
    </ligand>
</feature>
<comment type="caution">
    <text evidence="16">The sequence shown here is derived from an EMBL/GenBank/DDBJ whole genome shotgun (WGS) entry which is preliminary data.</text>
</comment>
<dbReference type="InterPro" id="IPR004652">
    <property type="entry name" value="DusB-like"/>
</dbReference>
<dbReference type="NCBIfam" id="TIGR00737">
    <property type="entry name" value="nifR3_yhdG"/>
    <property type="match status" value="1"/>
</dbReference>
<comment type="catalytic activity">
    <reaction evidence="11">
        <text>a 5,6-dihydrouridine in tRNA + NAD(+) = a uridine in tRNA + NADH + H(+)</text>
        <dbReference type="Rhea" id="RHEA:54452"/>
        <dbReference type="Rhea" id="RHEA-COMP:13339"/>
        <dbReference type="Rhea" id="RHEA-COMP:13887"/>
        <dbReference type="ChEBI" id="CHEBI:15378"/>
        <dbReference type="ChEBI" id="CHEBI:57540"/>
        <dbReference type="ChEBI" id="CHEBI:57945"/>
        <dbReference type="ChEBI" id="CHEBI:65315"/>
        <dbReference type="ChEBI" id="CHEBI:74443"/>
    </reaction>
</comment>
<gene>
    <name evidence="16" type="ORF">ABB55_03040</name>
</gene>
<dbReference type="GO" id="GO:0017150">
    <property type="term" value="F:tRNA dihydrouridine synthase activity"/>
    <property type="evidence" value="ECO:0007669"/>
    <property type="project" value="InterPro"/>
</dbReference>
<sequence length="313" mass="33524">MSGVTDLPFRRIVARFGPARVVTEMVASESLATGDADMALRLAGAGMAPHIVQLAGREAHWMAEAARMAEANGADVIDINMGCPAKRVTTGWSGAALMRDLDLAIDLIRATVGAVAVPVTLKMRLGWDRRSINAPELARRAEAEGVRLITVHGRTRDQFYEGRADWPAIRAVVEAVTVPVVANGDVQSFEDADAILAQSGAAGVMIGRGAQGRPWFPAAVQRYLATGIREEGPRGAALGDLVAEHHAAMIDHYGPERGIRAARKHIAWYFEAAEAHLAVPAGLRTAILTSFDVEAVGRMLREAFDDRAPRRAA</sequence>
<dbReference type="Gene3D" id="3.20.20.70">
    <property type="entry name" value="Aldolase class I"/>
    <property type="match status" value="1"/>
</dbReference>
<evidence type="ECO:0000256" key="4">
    <source>
        <dbReference type="ARBA" id="ARBA00022630"/>
    </source>
</evidence>
<feature type="binding site" evidence="14">
    <location>
        <position position="53"/>
    </location>
    <ligand>
        <name>FMN</name>
        <dbReference type="ChEBI" id="CHEBI:58210"/>
    </ligand>
</feature>
<comment type="catalytic activity">
    <reaction evidence="10">
        <text>a 5,6-dihydrouridine in tRNA + NADP(+) = a uridine in tRNA + NADPH + H(+)</text>
        <dbReference type="Rhea" id="RHEA:23624"/>
        <dbReference type="Rhea" id="RHEA-COMP:13339"/>
        <dbReference type="Rhea" id="RHEA-COMP:13887"/>
        <dbReference type="ChEBI" id="CHEBI:15378"/>
        <dbReference type="ChEBI" id="CHEBI:57783"/>
        <dbReference type="ChEBI" id="CHEBI:58349"/>
        <dbReference type="ChEBI" id="CHEBI:65315"/>
        <dbReference type="ChEBI" id="CHEBI:74443"/>
    </reaction>
</comment>
<evidence type="ECO:0000313" key="16">
    <source>
        <dbReference type="EMBL" id="KPL55640.1"/>
    </source>
</evidence>
<dbReference type="Gene3D" id="1.10.1200.80">
    <property type="entry name" value="Putative flavin oxidoreducatase, domain 2"/>
    <property type="match status" value="1"/>
</dbReference>
<keyword evidence="6 12" id="KW-0819">tRNA processing</keyword>
<evidence type="ECO:0000256" key="11">
    <source>
        <dbReference type="ARBA" id="ARBA00048802"/>
    </source>
</evidence>
<dbReference type="InterPro" id="IPR024036">
    <property type="entry name" value="tRNA-dHydroUridine_Synthase_C"/>
</dbReference>
<evidence type="ECO:0000259" key="15">
    <source>
        <dbReference type="Pfam" id="PF01207"/>
    </source>
</evidence>
<dbReference type="InterPro" id="IPR001269">
    <property type="entry name" value="DUS_fam"/>
</dbReference>
<evidence type="ECO:0000256" key="13">
    <source>
        <dbReference type="PIRSR" id="PIRSR006621-1"/>
    </source>
</evidence>
<reference evidence="16 17" key="1">
    <citation type="submission" date="2015-09" db="EMBL/GenBank/DDBJ databases">
        <authorList>
            <person name="Jackson K.R."/>
            <person name="Lunt B.L."/>
            <person name="Fisher J.N.B."/>
            <person name="Gardner A.V."/>
            <person name="Bailey M.E."/>
            <person name="Deus L.M."/>
            <person name="Earl A.S."/>
            <person name="Gibby P.D."/>
            <person name="Hartmann K.A."/>
            <person name="Liu J.E."/>
            <person name="Manci A.M."/>
            <person name="Nielsen D.A."/>
            <person name="Solomon M.B."/>
            <person name="Breakwell D.P."/>
            <person name="Burnett S.H."/>
            <person name="Grose J.H."/>
        </authorList>
    </citation>
    <scope>NUCLEOTIDE SEQUENCE [LARGE SCALE GENOMIC DNA]</scope>
    <source>
        <strain evidence="16 17">16</strain>
    </source>
</reference>
<keyword evidence="8" id="KW-0694">RNA-binding</keyword>
<reference evidence="16 17" key="2">
    <citation type="submission" date="2015-10" db="EMBL/GenBank/DDBJ databases">
        <title>Draft Genome Sequence of Prosthecomicrobium hirschii ATCC 27832.</title>
        <authorList>
            <person name="Daniel J."/>
            <person name="Givan S.A."/>
            <person name="Brun Y.V."/>
            <person name="Brown P.J."/>
        </authorList>
    </citation>
    <scope>NUCLEOTIDE SEQUENCE [LARGE SCALE GENOMIC DNA]</scope>
    <source>
        <strain evidence="16 17">16</strain>
    </source>
</reference>
<dbReference type="InterPro" id="IPR018517">
    <property type="entry name" value="tRNA_hU_synthase_CS"/>
</dbReference>
<feature type="domain" description="DUS-like FMN-binding" evidence="15">
    <location>
        <begin position="1"/>
        <end position="275"/>
    </location>
</feature>
<dbReference type="PROSITE" id="PS01136">
    <property type="entry name" value="UPF0034"/>
    <property type="match status" value="1"/>
</dbReference>
<keyword evidence="4 12" id="KW-0285">Flavoprotein</keyword>
<keyword evidence="17" id="KW-1185">Reference proteome</keyword>
<evidence type="ECO:0000256" key="8">
    <source>
        <dbReference type="ARBA" id="ARBA00022884"/>
    </source>
</evidence>
<dbReference type="PANTHER" id="PTHR45846">
    <property type="entry name" value="TRNA-DIHYDROURIDINE(47) SYNTHASE [NAD(P)(+)]-LIKE"/>
    <property type="match status" value="1"/>
</dbReference>
<feature type="binding site" evidence="14">
    <location>
        <begin position="207"/>
        <end position="208"/>
    </location>
    <ligand>
        <name>FMN</name>
        <dbReference type="ChEBI" id="CHEBI:58210"/>
    </ligand>
</feature>
<evidence type="ECO:0000256" key="6">
    <source>
        <dbReference type="ARBA" id="ARBA00022694"/>
    </source>
</evidence>
<name>A0A0P6WLH1_9HYPH</name>
<evidence type="ECO:0000256" key="9">
    <source>
        <dbReference type="ARBA" id="ARBA00023002"/>
    </source>
</evidence>
<dbReference type="PANTHER" id="PTHR45846:SF1">
    <property type="entry name" value="TRNA-DIHYDROURIDINE(47) SYNTHASE [NAD(P)(+)]-LIKE"/>
    <property type="match status" value="1"/>
</dbReference>
<keyword evidence="14" id="KW-0547">Nucleotide-binding</keyword>
<feature type="binding site" evidence="14">
    <location>
        <position position="122"/>
    </location>
    <ligand>
        <name>FMN</name>
        <dbReference type="ChEBI" id="CHEBI:58210"/>
    </ligand>
</feature>
<evidence type="ECO:0000256" key="5">
    <source>
        <dbReference type="ARBA" id="ARBA00022643"/>
    </source>
</evidence>
<comment type="cofactor">
    <cofactor evidence="1 12 14">
        <name>FMN</name>
        <dbReference type="ChEBI" id="CHEBI:58210"/>
    </cofactor>
</comment>
<evidence type="ECO:0000256" key="10">
    <source>
        <dbReference type="ARBA" id="ARBA00048205"/>
    </source>
</evidence>
<dbReference type="CDD" id="cd02801">
    <property type="entry name" value="DUS_like_FMN"/>
    <property type="match status" value="1"/>
</dbReference>
<dbReference type="STRING" id="665126.ABB55_03040"/>
<evidence type="ECO:0000313" key="17">
    <source>
        <dbReference type="Proteomes" id="UP000048984"/>
    </source>
</evidence>
<dbReference type="InterPro" id="IPR035587">
    <property type="entry name" value="DUS-like_FMN-bd"/>
</dbReference>
<comment type="similarity">
    <text evidence="12">Belongs to the dus family.</text>
</comment>
<dbReference type="Proteomes" id="UP000048984">
    <property type="component" value="Unassembled WGS sequence"/>
</dbReference>
<dbReference type="EMBL" id="LJYW01000001">
    <property type="protein sequence ID" value="KPL55640.1"/>
    <property type="molecule type" value="Genomic_DNA"/>
</dbReference>
<dbReference type="GO" id="GO:0000049">
    <property type="term" value="F:tRNA binding"/>
    <property type="evidence" value="ECO:0007669"/>
    <property type="project" value="UniProtKB-KW"/>
</dbReference>
<dbReference type="AlphaFoldDB" id="A0A0P6WLH1"/>
<dbReference type="Pfam" id="PF01207">
    <property type="entry name" value="Dus"/>
    <property type="match status" value="1"/>
</dbReference>
<evidence type="ECO:0000256" key="12">
    <source>
        <dbReference type="PIRNR" id="PIRNR006621"/>
    </source>
</evidence>
<dbReference type="SUPFAM" id="SSF51395">
    <property type="entry name" value="FMN-linked oxidoreductases"/>
    <property type="match status" value="1"/>
</dbReference>
<keyword evidence="9 12" id="KW-0560">Oxidoreductase</keyword>
<organism evidence="16 17">
    <name type="scientific">Prosthecodimorpha hirschii</name>
    <dbReference type="NCBI Taxonomy" id="665126"/>
    <lineage>
        <taxon>Bacteria</taxon>
        <taxon>Pseudomonadati</taxon>
        <taxon>Pseudomonadota</taxon>
        <taxon>Alphaproteobacteria</taxon>
        <taxon>Hyphomicrobiales</taxon>
        <taxon>Ancalomicrobiaceae</taxon>
        <taxon>Prosthecodimorpha</taxon>
    </lineage>
</organism>
<evidence type="ECO:0000256" key="3">
    <source>
        <dbReference type="ARBA" id="ARBA00022555"/>
    </source>
</evidence>
<accession>A0A0P6WLH1</accession>
<feature type="active site" description="Proton donor" evidence="13">
    <location>
        <position position="83"/>
    </location>
</feature>
<comment type="function">
    <text evidence="2 12">Catalyzes the synthesis of 5,6-dihydrouridine (D), a modified base found in the D-loop of most tRNAs, via the reduction of the C5-C6 double bond in target uridines.</text>
</comment>
<dbReference type="InterPro" id="IPR013785">
    <property type="entry name" value="Aldolase_TIM"/>
</dbReference>
<protein>
    <recommendedName>
        <fullName evidence="12">tRNA-dihydrouridine synthase</fullName>
        <ecNumber evidence="12">1.3.1.-</ecNumber>
    </recommendedName>
</protein>
<keyword evidence="7" id="KW-0521">NADP</keyword>
<evidence type="ECO:0000256" key="2">
    <source>
        <dbReference type="ARBA" id="ARBA00002790"/>
    </source>
</evidence>
<dbReference type="GO" id="GO:0050660">
    <property type="term" value="F:flavin adenine dinucleotide binding"/>
    <property type="evidence" value="ECO:0007669"/>
    <property type="project" value="InterPro"/>
</dbReference>
<keyword evidence="5 12" id="KW-0288">FMN</keyword>
<evidence type="ECO:0000256" key="7">
    <source>
        <dbReference type="ARBA" id="ARBA00022857"/>
    </source>
</evidence>